<keyword evidence="4" id="KW-1185">Reference proteome</keyword>
<dbReference type="InterPro" id="IPR001791">
    <property type="entry name" value="Laminin_G"/>
</dbReference>
<organism evidence="3">
    <name type="scientific">Tuwongella immobilis</name>
    <dbReference type="NCBI Taxonomy" id="692036"/>
    <lineage>
        <taxon>Bacteria</taxon>
        <taxon>Pseudomonadati</taxon>
        <taxon>Planctomycetota</taxon>
        <taxon>Planctomycetia</taxon>
        <taxon>Gemmatales</taxon>
        <taxon>Gemmataceae</taxon>
        <taxon>Tuwongella</taxon>
    </lineage>
</organism>
<dbReference type="InterPro" id="IPR037524">
    <property type="entry name" value="PA14/GLEYA"/>
</dbReference>
<accession>A0A6C2YIS4</accession>
<feature type="compositionally biased region" description="Basic residues" evidence="1">
    <location>
        <begin position="373"/>
        <end position="386"/>
    </location>
</feature>
<dbReference type="Gene3D" id="3.90.182.10">
    <property type="entry name" value="Toxin - Anthrax Protective Antigen,domain 1"/>
    <property type="match status" value="1"/>
</dbReference>
<feature type="region of interest" description="Disordered" evidence="1">
    <location>
        <begin position="363"/>
        <end position="402"/>
    </location>
</feature>
<dbReference type="Pfam" id="PF13385">
    <property type="entry name" value="Laminin_G_3"/>
    <property type="match status" value="1"/>
</dbReference>
<dbReference type="Pfam" id="PF07691">
    <property type="entry name" value="PA14"/>
    <property type="match status" value="1"/>
</dbReference>
<dbReference type="PROSITE" id="PS51820">
    <property type="entry name" value="PA14"/>
    <property type="match status" value="1"/>
</dbReference>
<dbReference type="Gene3D" id="2.60.120.200">
    <property type="match status" value="1"/>
</dbReference>
<dbReference type="SUPFAM" id="SSF101898">
    <property type="entry name" value="NHL repeat"/>
    <property type="match status" value="1"/>
</dbReference>
<dbReference type="AlphaFoldDB" id="A0A6C2YIS4"/>
<dbReference type="KEGG" id="tim:GMBLW1_29750"/>
<dbReference type="SMART" id="SM00758">
    <property type="entry name" value="PA14"/>
    <property type="match status" value="1"/>
</dbReference>
<reference evidence="3" key="1">
    <citation type="submission" date="2019-04" db="EMBL/GenBank/DDBJ databases">
        <authorList>
            <consortium name="Science for Life Laboratories"/>
        </authorList>
    </citation>
    <scope>NUCLEOTIDE SEQUENCE</scope>
    <source>
        <strain evidence="3">MBLW1</strain>
    </source>
</reference>
<dbReference type="SUPFAM" id="SSF56988">
    <property type="entry name" value="Anthrax protective antigen"/>
    <property type="match status" value="1"/>
</dbReference>
<dbReference type="Proteomes" id="UP000464378">
    <property type="component" value="Chromosome"/>
</dbReference>
<dbReference type="InParanoid" id="A0A6C2YIS4"/>
<dbReference type="CDD" id="cd00110">
    <property type="entry name" value="LamG"/>
    <property type="match status" value="1"/>
</dbReference>
<dbReference type="InterPro" id="IPR013320">
    <property type="entry name" value="ConA-like_dom_sf"/>
</dbReference>
<evidence type="ECO:0000313" key="4">
    <source>
        <dbReference type="Proteomes" id="UP000464378"/>
    </source>
</evidence>
<dbReference type="Gene3D" id="2.120.10.30">
    <property type="entry name" value="TolB, C-terminal domain"/>
    <property type="match status" value="1"/>
</dbReference>
<sequence>MMRRWITPRSRWLGIGGIGLSILLVFTFGIPHRGIAENAPQSPTSPPDSLEIRYAVAQAGRASLAVYDASGRQVRTLLTGKPHAAGEHRIAWDGLDRYGVPVAPGEYTWKLVASAGLRAEFITQVGQTVNPVWEKATGNHEPPASIATDATGIYRVGATNEGAHWAVKIDWNGRHLWTNDRWAADPWVQSTVAVALVKDRLFELLPNGHVYGYSCATGRVFTGGDFDPKPWVLRWNSDAPAADASDEAKRAHAAARAPHDLAGDASQDLLVAAYPQHDSIVWYSAKTGEKIAVAGGLPQLAGITCDTAGTVYAISAGAVVRLTRDAPKPQPVIAADRLQFPWRLTIHPESGDFLIAENRTAADRPAGNDRKAAPHHRVQRFSKTGKHLQSLGNPAGRQDGIYRPEDFRNLTDIDAAPGGGFLITEGRHTPPRRSAEFTADGQFKREWISAQHYGVIAAPEPNRPEYVWTLANAPNSGLIRWHVDFAQKQAKVVEIYQDVFADNPYAIVPPVPQLLEHRGRLYIQGGGLQPTGLSLCIYDPIAKRVRPCNASESRENKSKQYLWNDLNDDGKASDDEITWLKRTKLGGWIHADDLSLQTTPTPTDYQAGHLLKPTRITANGTPIYDVAAATVSPPWNERGQAFHPFDFRRGSDGSLYGCFADSLRNPVETHENHGAWYYNSCSGIDRLVKWNAQGQPLWSVGRHSPDADHDTGSTAMPRGLVGLTHGCIIWADASDEETCRPTVWTEDGLYVDELLRIPLGNLPKSLYGQDNANEYACGHIATDAKTGEVIYSAVNSAGGSPLYRITGWNGWQRESGRIRVTKPAARFAKRNGTGLTAEYFNTPDCTGKPALTRVDPLVYFNWANRFPDPAINQETYSVRWSGSYEATTNEPTRFEIRGSFPWRDRGEPLWSRLWLGDSLVFDSRNPATSGRATGTVTVMLHAGQTIGIRLECGFRKGQAAIALSHDTPTLDRRAILPEHLHPVAPSVATRVPLATVTRPETLAHFDWESPDGTLLWSKTGGDRFGRATGQSRIVPGRFGHALELTAQGEFSPAAFSIDEELQFPDRNTTVAFWFRTTAARTALSEVKRFSSYNNRWSDHRLQIEGGIVQFQLTDAETLASPMRVNDGDWHHLAAVIGPKGHSLFVDGKQVAQGKCTVRQRDSNRLGMEFGPGSSEAVVAFDEVQIFSRPLDESEILKLAARK</sequence>
<evidence type="ECO:0000313" key="3">
    <source>
        <dbReference type="EMBL" id="VIP00985.1"/>
    </source>
</evidence>
<dbReference type="InterPro" id="IPR011042">
    <property type="entry name" value="6-blade_b-propeller_TolB-like"/>
</dbReference>
<feature type="compositionally biased region" description="Basic and acidic residues" evidence="1">
    <location>
        <begin position="363"/>
        <end position="372"/>
    </location>
</feature>
<dbReference type="Gene3D" id="2.60.40.4070">
    <property type="match status" value="1"/>
</dbReference>
<dbReference type="InterPro" id="IPR025965">
    <property type="entry name" value="FlgD/Vpr_Ig-like"/>
</dbReference>
<dbReference type="EMBL" id="LR593887">
    <property type="protein sequence ID" value="VTR97393.1"/>
    <property type="molecule type" value="Genomic_DNA"/>
</dbReference>
<dbReference type="SUPFAM" id="SSF49899">
    <property type="entry name" value="Concanavalin A-like lectins/glucanases"/>
    <property type="match status" value="1"/>
</dbReference>
<proteinExistence type="predicted"/>
<dbReference type="Pfam" id="PF13860">
    <property type="entry name" value="FlgD_ig"/>
    <property type="match status" value="1"/>
</dbReference>
<feature type="domain" description="PA14" evidence="2">
    <location>
        <begin position="830"/>
        <end position="979"/>
    </location>
</feature>
<name>A0A6C2YIS4_9BACT</name>
<protein>
    <recommendedName>
        <fullName evidence="2">PA14 domain-containing protein</fullName>
    </recommendedName>
</protein>
<dbReference type="RefSeq" id="WP_162656170.1">
    <property type="nucleotide sequence ID" value="NZ_LR593887.1"/>
</dbReference>
<dbReference type="InterPro" id="IPR011658">
    <property type="entry name" value="PA14_dom"/>
</dbReference>
<dbReference type="EMBL" id="LR586016">
    <property type="protein sequence ID" value="VIP00985.1"/>
    <property type="molecule type" value="Genomic_DNA"/>
</dbReference>
<evidence type="ECO:0000259" key="2">
    <source>
        <dbReference type="PROSITE" id="PS51820"/>
    </source>
</evidence>
<evidence type="ECO:0000256" key="1">
    <source>
        <dbReference type="SAM" id="MobiDB-lite"/>
    </source>
</evidence>
<gene>
    <name evidence="3" type="ORF">GMBLW1_29750</name>
</gene>